<name>A0ABV9U381_9ACTN</name>
<feature type="domain" description="PucR C-terminal helix-turn-helix" evidence="2">
    <location>
        <begin position="353"/>
        <end position="410"/>
    </location>
</feature>
<sequence length="415" mass="45078">MTDDSGEEAASARRPAKDGPDAETRKAAAALAGRCERQVNRLARELTERRFTALPEYAALPEDMRTLEIADTARQGIRRFLREAAGRRTPDADLRVFTERAAQRAEEGLELSSLLETYFIAAEAVWDMLCDTALPGEEAALRLLARRQLRGLGQVVTAVTDAYQAEREAIRAEHRETLREIARALLTGEPVGRFGIAASASHLVLTVRTLESSSAEGGVRPLQGIAERRTLRRIRTRLENLVDGAVLMHRDERGGHILLPSTVRTSDLTEPLVGAAAGGERIIVGAARSADVADVPRTAARSARIARIADATGRPSGVYELDDVLLDYHLSGPADSAPLLAALLDPLADRPELVATVRAYLDHDMDRRRTARALAVHPNTVDNRLATAARLTGVDPRTARGLLRYAAALTLRQLG</sequence>
<dbReference type="EMBL" id="JBHSIT010000005">
    <property type="protein sequence ID" value="MFC4909337.1"/>
    <property type="molecule type" value="Genomic_DNA"/>
</dbReference>
<dbReference type="RefSeq" id="WP_378256772.1">
    <property type="nucleotide sequence ID" value="NZ_JBHSIT010000005.1"/>
</dbReference>
<dbReference type="InterPro" id="IPR051448">
    <property type="entry name" value="CdaR-like_regulators"/>
</dbReference>
<dbReference type="InterPro" id="IPR042070">
    <property type="entry name" value="PucR_C-HTH_sf"/>
</dbReference>
<evidence type="ECO:0000256" key="1">
    <source>
        <dbReference type="SAM" id="MobiDB-lite"/>
    </source>
</evidence>
<feature type="region of interest" description="Disordered" evidence="1">
    <location>
        <begin position="1"/>
        <end position="27"/>
    </location>
</feature>
<dbReference type="PANTHER" id="PTHR33744">
    <property type="entry name" value="CARBOHYDRATE DIACID REGULATOR"/>
    <property type="match status" value="1"/>
</dbReference>
<accession>A0ABV9U381</accession>
<evidence type="ECO:0000259" key="2">
    <source>
        <dbReference type="Pfam" id="PF13556"/>
    </source>
</evidence>
<dbReference type="Pfam" id="PF14361">
    <property type="entry name" value="RsbRD_N"/>
    <property type="match status" value="1"/>
</dbReference>
<dbReference type="Pfam" id="PF13556">
    <property type="entry name" value="HTH_30"/>
    <property type="match status" value="1"/>
</dbReference>
<evidence type="ECO:0000313" key="4">
    <source>
        <dbReference type="EMBL" id="MFC4909337.1"/>
    </source>
</evidence>
<dbReference type="Proteomes" id="UP001595872">
    <property type="component" value="Unassembled WGS sequence"/>
</dbReference>
<keyword evidence="5" id="KW-1185">Reference proteome</keyword>
<evidence type="ECO:0000313" key="5">
    <source>
        <dbReference type="Proteomes" id="UP001595872"/>
    </source>
</evidence>
<gene>
    <name evidence="4" type="ORF">ACFPCY_18590</name>
</gene>
<feature type="compositionally biased region" description="Basic and acidic residues" evidence="1">
    <location>
        <begin position="15"/>
        <end position="26"/>
    </location>
</feature>
<comment type="caution">
    <text evidence="4">The sequence shown here is derived from an EMBL/GenBank/DDBJ whole genome shotgun (WGS) entry which is preliminary data.</text>
</comment>
<proteinExistence type="predicted"/>
<feature type="domain" description="RsbT co-antagonist protein RsbRD N-terminal" evidence="3">
    <location>
        <begin position="41"/>
        <end position="176"/>
    </location>
</feature>
<dbReference type="InterPro" id="IPR025751">
    <property type="entry name" value="RsbRD_N_dom"/>
</dbReference>
<reference evidence="5" key="1">
    <citation type="journal article" date="2019" name="Int. J. Syst. Evol. Microbiol.">
        <title>The Global Catalogue of Microorganisms (GCM) 10K type strain sequencing project: providing services to taxonomists for standard genome sequencing and annotation.</title>
        <authorList>
            <consortium name="The Broad Institute Genomics Platform"/>
            <consortium name="The Broad Institute Genome Sequencing Center for Infectious Disease"/>
            <person name="Wu L."/>
            <person name="Ma J."/>
        </authorList>
    </citation>
    <scope>NUCLEOTIDE SEQUENCE [LARGE SCALE GENOMIC DNA]</scope>
    <source>
        <strain evidence="5">KLKA75</strain>
    </source>
</reference>
<dbReference type="PANTHER" id="PTHR33744:SF17">
    <property type="entry name" value="CONSERVED PROTEIN"/>
    <property type="match status" value="1"/>
</dbReference>
<dbReference type="InterPro" id="IPR025736">
    <property type="entry name" value="PucR_C-HTH_dom"/>
</dbReference>
<dbReference type="Gene3D" id="1.10.10.2840">
    <property type="entry name" value="PucR C-terminal helix-turn-helix domain"/>
    <property type="match status" value="1"/>
</dbReference>
<organism evidence="4 5">
    <name type="scientific">Actinomadura gamaensis</name>
    <dbReference type="NCBI Taxonomy" id="1763541"/>
    <lineage>
        <taxon>Bacteria</taxon>
        <taxon>Bacillati</taxon>
        <taxon>Actinomycetota</taxon>
        <taxon>Actinomycetes</taxon>
        <taxon>Streptosporangiales</taxon>
        <taxon>Thermomonosporaceae</taxon>
        <taxon>Actinomadura</taxon>
    </lineage>
</organism>
<protein>
    <submittedName>
        <fullName evidence="4">PucR family transcriptional regulator</fullName>
    </submittedName>
</protein>
<evidence type="ECO:0000259" key="3">
    <source>
        <dbReference type="Pfam" id="PF14361"/>
    </source>
</evidence>